<protein>
    <submittedName>
        <fullName evidence="1">Uncharacterized protein</fullName>
    </submittedName>
</protein>
<sequence>MCVLLKPNNF</sequence>
<accession>A0A0E9QS71</accession>
<evidence type="ECO:0000313" key="1">
    <source>
        <dbReference type="EMBL" id="JAH18953.1"/>
    </source>
</evidence>
<dbReference type="EMBL" id="GBXM01089624">
    <property type="protein sequence ID" value="JAH18953.1"/>
    <property type="molecule type" value="Transcribed_RNA"/>
</dbReference>
<reference evidence="1" key="2">
    <citation type="journal article" date="2015" name="Fish Shellfish Immunol.">
        <title>Early steps in the European eel (Anguilla anguilla)-Vibrio vulnificus interaction in the gills: Role of the RtxA13 toxin.</title>
        <authorList>
            <person name="Callol A."/>
            <person name="Pajuelo D."/>
            <person name="Ebbesson L."/>
            <person name="Teles M."/>
            <person name="MacKenzie S."/>
            <person name="Amaro C."/>
        </authorList>
    </citation>
    <scope>NUCLEOTIDE SEQUENCE</scope>
</reference>
<reference evidence="1" key="1">
    <citation type="submission" date="2014-11" db="EMBL/GenBank/DDBJ databases">
        <authorList>
            <person name="Amaro Gonzalez C."/>
        </authorList>
    </citation>
    <scope>NUCLEOTIDE SEQUENCE</scope>
</reference>
<proteinExistence type="predicted"/>
<organism evidence="1">
    <name type="scientific">Anguilla anguilla</name>
    <name type="common">European freshwater eel</name>
    <name type="synonym">Muraena anguilla</name>
    <dbReference type="NCBI Taxonomy" id="7936"/>
    <lineage>
        <taxon>Eukaryota</taxon>
        <taxon>Metazoa</taxon>
        <taxon>Chordata</taxon>
        <taxon>Craniata</taxon>
        <taxon>Vertebrata</taxon>
        <taxon>Euteleostomi</taxon>
        <taxon>Actinopterygii</taxon>
        <taxon>Neopterygii</taxon>
        <taxon>Teleostei</taxon>
        <taxon>Anguilliformes</taxon>
        <taxon>Anguillidae</taxon>
        <taxon>Anguilla</taxon>
    </lineage>
</organism>
<name>A0A0E9QS71_ANGAN</name>